<dbReference type="EMBL" id="QGLE01000001">
    <property type="protein sequence ID" value="PWR25634.1"/>
    <property type="molecule type" value="Genomic_DNA"/>
</dbReference>
<dbReference type="InterPro" id="IPR017670">
    <property type="entry name" value="Phosphonate_degrad-assoc"/>
</dbReference>
<dbReference type="SUPFAM" id="SSF109604">
    <property type="entry name" value="HD-domain/PDEase-like"/>
    <property type="match status" value="1"/>
</dbReference>
<name>A0A317EH43_9PROT</name>
<dbReference type="Proteomes" id="UP000245461">
    <property type="component" value="Unassembled WGS sequence"/>
</dbReference>
<dbReference type="PANTHER" id="PTHR40202">
    <property type="match status" value="1"/>
</dbReference>
<sequence length="192" mass="20321">MTPRKSATEIVETIAHLYAERGAIPYEGGESVSQLAHGLQAAACAERAHAAPGLVAAALLHDIGHLLDPKGEGAAVEGYDARHEDGGADHLARFFGAEVADPVRLHVAAKRYLCAARPGYFERLSPASVRSLALQGGPMSAAEVAAFDALPHGRDALRLRVWDEEAKIVGLEVPSFDHYRPLLESLVSSDGA</sequence>
<proteinExistence type="predicted"/>
<reference evidence="1 2" key="1">
    <citation type="submission" date="2018-05" db="EMBL/GenBank/DDBJ databases">
        <title>Zavarzinia sp. HR-AS.</title>
        <authorList>
            <person name="Lee Y."/>
            <person name="Jeon C.O."/>
        </authorList>
    </citation>
    <scope>NUCLEOTIDE SEQUENCE [LARGE SCALE GENOMIC DNA]</scope>
    <source>
        <strain evidence="1 2">HR-AS</strain>
    </source>
</reference>
<accession>A0A317EH43</accession>
<dbReference type="GO" id="GO:0016787">
    <property type="term" value="F:hydrolase activity"/>
    <property type="evidence" value="ECO:0007669"/>
    <property type="project" value="UniProtKB-KW"/>
</dbReference>
<dbReference type="AlphaFoldDB" id="A0A317EH43"/>
<gene>
    <name evidence="1" type="ORF">DKG74_01325</name>
</gene>
<organism evidence="1 2">
    <name type="scientific">Zavarzinia aquatilis</name>
    <dbReference type="NCBI Taxonomy" id="2211142"/>
    <lineage>
        <taxon>Bacteria</taxon>
        <taxon>Pseudomonadati</taxon>
        <taxon>Pseudomonadota</taxon>
        <taxon>Alphaproteobacteria</taxon>
        <taxon>Rhodospirillales</taxon>
        <taxon>Zavarziniaceae</taxon>
        <taxon>Zavarzinia</taxon>
    </lineage>
</organism>
<dbReference type="RefSeq" id="WP_109901810.1">
    <property type="nucleotide sequence ID" value="NZ_QGLE01000001.1"/>
</dbReference>
<keyword evidence="2" id="KW-1185">Reference proteome</keyword>
<dbReference type="InterPro" id="IPR052567">
    <property type="entry name" value="OP_Dioxygenase"/>
</dbReference>
<dbReference type="PANTHER" id="PTHR40202:SF1">
    <property type="entry name" value="HD DOMAIN-CONTAINING PROTEIN"/>
    <property type="match status" value="1"/>
</dbReference>
<protein>
    <submittedName>
        <fullName evidence="1">Metal-dependent phosphohydrolase</fullName>
    </submittedName>
</protein>
<evidence type="ECO:0000313" key="1">
    <source>
        <dbReference type="EMBL" id="PWR25634.1"/>
    </source>
</evidence>
<dbReference type="Gene3D" id="1.10.3210.10">
    <property type="entry name" value="Hypothetical protein af1432"/>
    <property type="match status" value="1"/>
</dbReference>
<dbReference type="NCBIfam" id="TIGR03276">
    <property type="entry name" value="Phn-HD"/>
    <property type="match status" value="1"/>
</dbReference>
<keyword evidence="1" id="KW-0378">Hydrolase</keyword>
<dbReference type="OrthoDB" id="823268at2"/>
<evidence type="ECO:0000313" key="2">
    <source>
        <dbReference type="Proteomes" id="UP000245461"/>
    </source>
</evidence>
<comment type="caution">
    <text evidence="1">The sequence shown here is derived from an EMBL/GenBank/DDBJ whole genome shotgun (WGS) entry which is preliminary data.</text>
</comment>